<organism evidence="4 5">
    <name type="scientific">Bifidobacterium hapali</name>
    <dbReference type="NCBI Taxonomy" id="1630172"/>
    <lineage>
        <taxon>Bacteria</taxon>
        <taxon>Bacillati</taxon>
        <taxon>Actinomycetota</taxon>
        <taxon>Actinomycetes</taxon>
        <taxon>Bifidobacteriales</taxon>
        <taxon>Bifidobacteriaceae</taxon>
        <taxon>Bifidobacterium</taxon>
    </lineage>
</organism>
<dbReference type="InterPro" id="IPR003439">
    <property type="entry name" value="ABC_transporter-like_ATP-bd"/>
</dbReference>
<comment type="caution">
    <text evidence="4">The sequence shown here is derived from an EMBL/GenBank/DDBJ whole genome shotgun (WGS) entry which is preliminary data.</text>
</comment>
<dbReference type="Pfam" id="PF00005">
    <property type="entry name" value="ABC_tran"/>
    <property type="match status" value="1"/>
</dbReference>
<gene>
    <name evidence="4" type="ORF">BHAP_1316</name>
</gene>
<dbReference type="PROSITE" id="PS50893">
    <property type="entry name" value="ABC_TRANSPORTER_2"/>
    <property type="match status" value="1"/>
</dbReference>
<evidence type="ECO:0000256" key="1">
    <source>
        <dbReference type="ARBA" id="ARBA00022741"/>
    </source>
</evidence>
<dbReference type="GO" id="GO:0016887">
    <property type="term" value="F:ATP hydrolysis activity"/>
    <property type="evidence" value="ECO:0007669"/>
    <property type="project" value="InterPro"/>
</dbReference>
<dbReference type="InterPro" id="IPR003593">
    <property type="entry name" value="AAA+_ATPase"/>
</dbReference>
<sequence>MTTITCRNLTTGIHEQAITRGIDLKLVPGTITALTGPSGCGKTTLLHTIGLLLTPTAGTVTIDGIDATGWNQRQRRAFWRDKAAFILQDYGIMDEETVNFNVSMQLNTLGLAVGGDHRRIRNALRLTGLASRGNELASHLSGGEKQRLGIARAIYKNASVILADEPTASLDADNRANIIRLLRERANQGATIILATHDPVLVSACDQVYRVGEPDSK</sequence>
<dbReference type="GO" id="GO:0022857">
    <property type="term" value="F:transmembrane transporter activity"/>
    <property type="evidence" value="ECO:0007669"/>
    <property type="project" value="TreeGrafter"/>
</dbReference>
<protein>
    <submittedName>
        <fullName evidence="4">Phosphonate ABC transporter ATPase</fullName>
    </submittedName>
</protein>
<keyword evidence="2" id="KW-0067">ATP-binding</keyword>
<dbReference type="SUPFAM" id="SSF52540">
    <property type="entry name" value="P-loop containing nucleoside triphosphate hydrolases"/>
    <property type="match status" value="1"/>
</dbReference>
<dbReference type="PANTHER" id="PTHR24220">
    <property type="entry name" value="IMPORT ATP-BINDING PROTEIN"/>
    <property type="match status" value="1"/>
</dbReference>
<feature type="domain" description="ABC transporter" evidence="3">
    <location>
        <begin position="4"/>
        <end position="217"/>
    </location>
</feature>
<dbReference type="GO" id="GO:0005524">
    <property type="term" value="F:ATP binding"/>
    <property type="evidence" value="ECO:0007669"/>
    <property type="project" value="UniProtKB-KW"/>
</dbReference>
<keyword evidence="5" id="KW-1185">Reference proteome</keyword>
<dbReference type="OrthoDB" id="4425833at2"/>
<evidence type="ECO:0000313" key="5">
    <source>
        <dbReference type="Proteomes" id="UP000216074"/>
    </source>
</evidence>
<reference evidence="4 5" key="1">
    <citation type="journal article" date="2017" name="BMC Genomics">
        <title>Comparative genomic and phylogenomic analyses of the Bifidobacteriaceae family.</title>
        <authorList>
            <person name="Lugli G.A."/>
            <person name="Milani C."/>
            <person name="Turroni F."/>
            <person name="Duranti S."/>
            <person name="Mancabelli L."/>
            <person name="Mangifesta M."/>
            <person name="Ferrario C."/>
            <person name="Modesto M."/>
            <person name="Mattarelli P."/>
            <person name="Jiri K."/>
            <person name="van Sinderen D."/>
            <person name="Ventura M."/>
        </authorList>
    </citation>
    <scope>NUCLEOTIDE SEQUENCE [LARGE SCALE GENOMIC DNA]</scope>
    <source>
        <strain evidence="4 5">DSM 100202</strain>
    </source>
</reference>
<dbReference type="InterPro" id="IPR027417">
    <property type="entry name" value="P-loop_NTPase"/>
</dbReference>
<dbReference type="PROSITE" id="PS00211">
    <property type="entry name" value="ABC_TRANSPORTER_1"/>
    <property type="match status" value="1"/>
</dbReference>
<evidence type="ECO:0000313" key="4">
    <source>
        <dbReference type="EMBL" id="OZG64149.1"/>
    </source>
</evidence>
<dbReference type="InterPro" id="IPR017871">
    <property type="entry name" value="ABC_transporter-like_CS"/>
</dbReference>
<evidence type="ECO:0000259" key="3">
    <source>
        <dbReference type="PROSITE" id="PS50893"/>
    </source>
</evidence>
<dbReference type="SMART" id="SM00382">
    <property type="entry name" value="AAA"/>
    <property type="match status" value="1"/>
</dbReference>
<dbReference type="RefSeq" id="WP_094729929.1">
    <property type="nucleotide sequence ID" value="NZ_MWWY01000025.1"/>
</dbReference>
<proteinExistence type="predicted"/>
<name>A0A261FY94_9BIFI</name>
<evidence type="ECO:0000256" key="2">
    <source>
        <dbReference type="ARBA" id="ARBA00022840"/>
    </source>
</evidence>
<dbReference type="InterPro" id="IPR015854">
    <property type="entry name" value="ABC_transpr_LolD-like"/>
</dbReference>
<dbReference type="GO" id="GO:0005886">
    <property type="term" value="C:plasma membrane"/>
    <property type="evidence" value="ECO:0007669"/>
    <property type="project" value="TreeGrafter"/>
</dbReference>
<keyword evidence="1" id="KW-0547">Nucleotide-binding</keyword>
<accession>A0A261FY94</accession>
<dbReference type="EMBL" id="MWWY01000025">
    <property type="protein sequence ID" value="OZG64149.1"/>
    <property type="molecule type" value="Genomic_DNA"/>
</dbReference>
<dbReference type="Proteomes" id="UP000216074">
    <property type="component" value="Unassembled WGS sequence"/>
</dbReference>
<dbReference type="AlphaFoldDB" id="A0A261FY94"/>
<dbReference type="Gene3D" id="3.40.50.300">
    <property type="entry name" value="P-loop containing nucleotide triphosphate hydrolases"/>
    <property type="match status" value="1"/>
</dbReference>